<feature type="transmembrane region" description="Helical" evidence="14">
    <location>
        <begin position="214"/>
        <end position="232"/>
    </location>
</feature>
<evidence type="ECO:0000256" key="11">
    <source>
        <dbReference type="ARBA" id="ARBA00023008"/>
    </source>
</evidence>
<proteinExistence type="inferred from homology"/>
<dbReference type="SFLD" id="SFLDF00027">
    <property type="entry name" value="p-type_atpase"/>
    <property type="match status" value="1"/>
</dbReference>
<dbReference type="SUPFAM" id="SSF56784">
    <property type="entry name" value="HAD-like"/>
    <property type="match status" value="1"/>
</dbReference>
<dbReference type="Proteomes" id="UP001236559">
    <property type="component" value="Unassembled WGS sequence"/>
</dbReference>
<dbReference type="InterPro" id="IPR001757">
    <property type="entry name" value="P_typ_ATPase"/>
</dbReference>
<keyword evidence="5 14" id="KW-0479">Metal-binding</keyword>
<feature type="transmembrane region" description="Helical" evidence="14">
    <location>
        <begin position="707"/>
        <end position="729"/>
    </location>
</feature>
<feature type="domain" description="HMA" evidence="15">
    <location>
        <begin position="12"/>
        <end position="77"/>
    </location>
</feature>
<dbReference type="CDD" id="cd00371">
    <property type="entry name" value="HMA"/>
    <property type="match status" value="1"/>
</dbReference>
<evidence type="ECO:0000256" key="1">
    <source>
        <dbReference type="ARBA" id="ARBA00004127"/>
    </source>
</evidence>
<evidence type="ECO:0000256" key="9">
    <source>
        <dbReference type="ARBA" id="ARBA00022967"/>
    </source>
</evidence>
<dbReference type="Gene3D" id="3.40.50.1000">
    <property type="entry name" value="HAD superfamily/HAD-like"/>
    <property type="match status" value="1"/>
</dbReference>
<keyword evidence="11" id="KW-0186">Copper</keyword>
<evidence type="ECO:0000256" key="13">
    <source>
        <dbReference type="ARBA" id="ARBA00049289"/>
    </source>
</evidence>
<evidence type="ECO:0000256" key="2">
    <source>
        <dbReference type="ARBA" id="ARBA00006024"/>
    </source>
</evidence>
<dbReference type="PROSITE" id="PS00154">
    <property type="entry name" value="ATPASE_E1_E2"/>
    <property type="match status" value="1"/>
</dbReference>
<dbReference type="SUPFAM" id="SSF55008">
    <property type="entry name" value="HMA, heavy metal-associated domain"/>
    <property type="match status" value="1"/>
</dbReference>
<dbReference type="SFLD" id="SFLDS00003">
    <property type="entry name" value="Haloacid_Dehalogenase"/>
    <property type="match status" value="1"/>
</dbReference>
<dbReference type="NCBIfam" id="TIGR01525">
    <property type="entry name" value="ATPase-IB_hvy"/>
    <property type="match status" value="1"/>
</dbReference>
<evidence type="ECO:0000256" key="6">
    <source>
        <dbReference type="ARBA" id="ARBA00022741"/>
    </source>
</evidence>
<dbReference type="InterPro" id="IPR059000">
    <property type="entry name" value="ATPase_P-type_domA"/>
</dbReference>
<feature type="transmembrane region" description="Helical" evidence="14">
    <location>
        <begin position="176"/>
        <end position="194"/>
    </location>
</feature>
<dbReference type="PANTHER" id="PTHR43520:SF8">
    <property type="entry name" value="P-TYPE CU(+) TRANSPORTER"/>
    <property type="match status" value="1"/>
</dbReference>
<dbReference type="PROSITE" id="PS01047">
    <property type="entry name" value="HMA_1"/>
    <property type="match status" value="1"/>
</dbReference>
<dbReference type="PROSITE" id="PS50846">
    <property type="entry name" value="HMA_2"/>
    <property type="match status" value="1"/>
</dbReference>
<evidence type="ECO:0000313" key="17">
    <source>
        <dbReference type="Proteomes" id="UP001236559"/>
    </source>
</evidence>
<evidence type="ECO:0000256" key="10">
    <source>
        <dbReference type="ARBA" id="ARBA00022989"/>
    </source>
</evidence>
<keyword evidence="12 14" id="KW-0472">Membrane</keyword>
<evidence type="ECO:0000259" key="15">
    <source>
        <dbReference type="PROSITE" id="PS50846"/>
    </source>
</evidence>
<feature type="transmembrane region" description="Helical" evidence="14">
    <location>
        <begin position="137"/>
        <end position="155"/>
    </location>
</feature>
<keyword evidence="14" id="KW-1003">Cell membrane</keyword>
<gene>
    <name evidence="16" type="ORF">J2S72_001448</name>
</gene>
<dbReference type="RefSeq" id="WP_023055922.1">
    <property type="nucleotide sequence ID" value="NZ_JAUSTN010000007.1"/>
</dbReference>
<name>A0ABU0AX91_9FIRM</name>
<accession>A0ABU0AX91</accession>
<organism evidence="16 17">
    <name type="scientific">Peptoniphilus koenoeneniae</name>
    <dbReference type="NCBI Taxonomy" id="507751"/>
    <lineage>
        <taxon>Bacteria</taxon>
        <taxon>Bacillati</taxon>
        <taxon>Bacillota</taxon>
        <taxon>Tissierellia</taxon>
        <taxon>Tissierellales</taxon>
        <taxon>Peptoniphilaceae</taxon>
        <taxon>Peptoniphilus</taxon>
    </lineage>
</organism>
<keyword evidence="7" id="KW-0187">Copper transport</keyword>
<keyword evidence="9" id="KW-1278">Translocase</keyword>
<dbReference type="InterPro" id="IPR023298">
    <property type="entry name" value="ATPase_P-typ_TM_dom_sf"/>
</dbReference>
<keyword evidence="7" id="KW-0813">Transport</keyword>
<dbReference type="Pfam" id="PF00702">
    <property type="entry name" value="Hydrolase"/>
    <property type="match status" value="1"/>
</dbReference>
<comment type="caution">
    <text evidence="16">The sequence shown here is derived from an EMBL/GenBank/DDBJ whole genome shotgun (WGS) entry which is preliminary data.</text>
</comment>
<evidence type="ECO:0000256" key="4">
    <source>
        <dbReference type="ARBA" id="ARBA00022692"/>
    </source>
</evidence>
<evidence type="ECO:0000256" key="12">
    <source>
        <dbReference type="ARBA" id="ARBA00023136"/>
    </source>
</evidence>
<dbReference type="InterPro" id="IPR036412">
    <property type="entry name" value="HAD-like_sf"/>
</dbReference>
<dbReference type="PRINTS" id="PR00943">
    <property type="entry name" value="CUATPASE"/>
</dbReference>
<comment type="similarity">
    <text evidence="2 14">Belongs to the cation transport ATPase (P-type) (TC 3.A.3) family. Type IB subfamily.</text>
</comment>
<dbReference type="NCBIfam" id="TIGR01494">
    <property type="entry name" value="ATPase_P-type"/>
    <property type="match status" value="1"/>
</dbReference>
<reference evidence="16 17" key="1">
    <citation type="submission" date="2023-07" db="EMBL/GenBank/DDBJ databases">
        <title>Genomic Encyclopedia of Type Strains, Phase IV (KMG-IV): sequencing the most valuable type-strain genomes for metagenomic binning, comparative biology and taxonomic classification.</title>
        <authorList>
            <person name="Goeker M."/>
        </authorList>
    </citation>
    <scope>NUCLEOTIDE SEQUENCE [LARGE SCALE GENOMIC DNA]</scope>
    <source>
        <strain evidence="16 17">DSM 22616</strain>
    </source>
</reference>
<keyword evidence="10 14" id="KW-1133">Transmembrane helix</keyword>
<dbReference type="Pfam" id="PF00403">
    <property type="entry name" value="HMA"/>
    <property type="match status" value="1"/>
</dbReference>
<feature type="transmembrane region" description="Helical" evidence="14">
    <location>
        <begin position="735"/>
        <end position="754"/>
    </location>
</feature>
<dbReference type="InterPro" id="IPR044492">
    <property type="entry name" value="P_typ_ATPase_HD_dom"/>
</dbReference>
<dbReference type="EC" id="7.2.2.8" evidence="3"/>
<dbReference type="SFLD" id="SFLDG00002">
    <property type="entry name" value="C1.7:_P-type_atpase_like"/>
    <property type="match status" value="1"/>
</dbReference>
<dbReference type="InterPro" id="IPR023299">
    <property type="entry name" value="ATPase_P-typ_cyto_dom_N"/>
</dbReference>
<dbReference type="CDD" id="cd02094">
    <property type="entry name" value="P-type_ATPase_Cu-like"/>
    <property type="match status" value="1"/>
</dbReference>
<dbReference type="InterPro" id="IPR027256">
    <property type="entry name" value="P-typ_ATPase_IB"/>
</dbReference>
<dbReference type="Gene3D" id="3.40.1110.10">
    <property type="entry name" value="Calcium-transporting ATPase, cytoplasmic domain N"/>
    <property type="match status" value="1"/>
</dbReference>
<dbReference type="EMBL" id="JAUSTN010000007">
    <property type="protein sequence ID" value="MDQ0275421.1"/>
    <property type="molecule type" value="Genomic_DNA"/>
</dbReference>
<keyword evidence="17" id="KW-1185">Reference proteome</keyword>
<feature type="transmembrane region" description="Helical" evidence="14">
    <location>
        <begin position="104"/>
        <end position="125"/>
    </location>
</feature>
<evidence type="ECO:0000256" key="3">
    <source>
        <dbReference type="ARBA" id="ARBA00012517"/>
    </source>
</evidence>
<dbReference type="SUPFAM" id="SSF81665">
    <property type="entry name" value="Calcium ATPase, transmembrane domain M"/>
    <property type="match status" value="1"/>
</dbReference>
<evidence type="ECO:0000256" key="14">
    <source>
        <dbReference type="RuleBase" id="RU362081"/>
    </source>
</evidence>
<keyword evidence="4 14" id="KW-0812">Transmembrane</keyword>
<feature type="transmembrane region" description="Helical" evidence="14">
    <location>
        <begin position="398"/>
        <end position="421"/>
    </location>
</feature>
<dbReference type="PRINTS" id="PR00119">
    <property type="entry name" value="CATATPASE"/>
</dbReference>
<dbReference type="InterPro" id="IPR023214">
    <property type="entry name" value="HAD_sf"/>
</dbReference>
<evidence type="ECO:0000256" key="7">
    <source>
        <dbReference type="ARBA" id="ARBA00022796"/>
    </source>
</evidence>
<dbReference type="InterPro" id="IPR008250">
    <property type="entry name" value="ATPase_P-typ_transduc_dom_A_sf"/>
</dbReference>
<comment type="subcellular location">
    <subcellularLocation>
        <location evidence="14">Cell membrane</location>
    </subcellularLocation>
    <subcellularLocation>
        <location evidence="1">Endomembrane system</location>
        <topology evidence="1">Multi-pass membrane protein</topology>
    </subcellularLocation>
</comment>
<protein>
    <recommendedName>
        <fullName evidence="3">P-type Cu(+) transporter</fullName>
        <ecNumber evidence="3">7.2.2.8</ecNumber>
    </recommendedName>
</protein>
<sequence>MKKFYRKLVLTIKEKFNVSGMTCSACQQSVEKAVKNLKGVNEVSVNLLNNSMLVDRDDSISYKEIEEAVKNAGYEASLKDEKKEGEITKEDPFEEDYKNMKKRLFWSFLFMIPLFYIAMGSMMGFPQPKFFVGREGLLNLVLTQLILTSPILIINKKYFTGGFKALFKGHPNMDSLVAIGSFSAFIYGIFAIYRLSNGFVMGNEELIKRYSHEFYFESAGMILTLITLGKSLEARAKRKTTSAINSLMNLAPEKAIVEREGKEVEIDAKDLVKGDLVIIKPGANIPVDGKIIYGNTDIDESALTGESIPASKGPGDKVYAGTTNKTGFIKFEATEVGEDTSLAKIIELVEDANATKAPIAKLADKISGIFVPCVILIAITSAMYWYLKGGDFEFSLSILISVLVISCPCALGLATPVAIMVGTGKGAKLGILFKSAEALENLHKVNTILMDKTGTITLGKPQVSQIILKGISHDEAIKILSGLEKHSEHPLGQAIIKYGEEKNLEPYEFNEFYSLTGMGVSGVYKDKAYLAGNLKLVEEEEIENEDFKEELKNLSQKGMTPVFLTDQEKVLALLGLRDNVKEDSKLAIKMMNDLGFKTIMVTGDNKITANAIGKDLNLSEIYGEILPQDKEKIVRDHQKNGDFVAMVGDGINDSPALARSDVGIAIGAGTDIAIESADVILIKNSLMDIVNAYKLSKATIKNIKENLFWAFFYNTIGIPIAAGLFYTSFGLKLNPMIGALAMSFSSVFVVTNALRLNTFKIHENKFEKDSFEENKIIIKNL</sequence>
<evidence type="ECO:0000313" key="16">
    <source>
        <dbReference type="EMBL" id="MDQ0275421.1"/>
    </source>
</evidence>
<comment type="catalytic activity">
    <reaction evidence="13">
        <text>Cu(+)(in) + ATP + H2O = Cu(+)(out) + ADP + phosphate + H(+)</text>
        <dbReference type="Rhea" id="RHEA:25792"/>
        <dbReference type="ChEBI" id="CHEBI:15377"/>
        <dbReference type="ChEBI" id="CHEBI:15378"/>
        <dbReference type="ChEBI" id="CHEBI:30616"/>
        <dbReference type="ChEBI" id="CHEBI:43474"/>
        <dbReference type="ChEBI" id="CHEBI:49552"/>
        <dbReference type="ChEBI" id="CHEBI:456216"/>
        <dbReference type="EC" id="7.2.2.8"/>
    </reaction>
</comment>
<dbReference type="InterPro" id="IPR036163">
    <property type="entry name" value="HMA_dom_sf"/>
</dbReference>
<dbReference type="SUPFAM" id="SSF81653">
    <property type="entry name" value="Calcium ATPase, transduction domain A"/>
    <property type="match status" value="1"/>
</dbReference>
<dbReference type="InterPro" id="IPR006121">
    <property type="entry name" value="HMA_dom"/>
</dbReference>
<dbReference type="PANTHER" id="PTHR43520">
    <property type="entry name" value="ATP7, ISOFORM B"/>
    <property type="match status" value="1"/>
</dbReference>
<evidence type="ECO:0000256" key="8">
    <source>
        <dbReference type="ARBA" id="ARBA00022840"/>
    </source>
</evidence>
<keyword evidence="8 14" id="KW-0067">ATP-binding</keyword>
<keyword evidence="7" id="KW-0406">Ion transport</keyword>
<keyword evidence="6 14" id="KW-0547">Nucleotide-binding</keyword>
<dbReference type="Pfam" id="PF00122">
    <property type="entry name" value="E1-E2_ATPase"/>
    <property type="match status" value="1"/>
</dbReference>
<dbReference type="Gene3D" id="2.70.150.10">
    <property type="entry name" value="Calcium-transporting ATPase, cytoplasmic transduction domain A"/>
    <property type="match status" value="1"/>
</dbReference>
<evidence type="ECO:0000256" key="5">
    <source>
        <dbReference type="ARBA" id="ARBA00022723"/>
    </source>
</evidence>
<dbReference type="InterPro" id="IPR018303">
    <property type="entry name" value="ATPase_P-typ_P_site"/>
</dbReference>
<dbReference type="NCBIfam" id="TIGR01511">
    <property type="entry name" value="ATPase-IB1_Cu"/>
    <property type="match status" value="1"/>
</dbReference>
<dbReference type="InterPro" id="IPR017969">
    <property type="entry name" value="Heavy-metal-associated_CS"/>
</dbReference>
<feature type="transmembrane region" description="Helical" evidence="14">
    <location>
        <begin position="366"/>
        <end position="386"/>
    </location>
</feature>
<dbReference type="Gene3D" id="3.30.70.100">
    <property type="match status" value="1"/>
</dbReference>